<dbReference type="InterPro" id="IPR052772">
    <property type="entry name" value="Endo/PolyKinase_Domain-Protein"/>
</dbReference>
<dbReference type="InterPro" id="IPR036063">
    <property type="entry name" value="Smr_dom_sf"/>
</dbReference>
<dbReference type="VEuPathDB" id="FungiDB:H310_05990"/>
<organism evidence="3 4">
    <name type="scientific">Aphanomyces invadans</name>
    <dbReference type="NCBI Taxonomy" id="157072"/>
    <lineage>
        <taxon>Eukaryota</taxon>
        <taxon>Sar</taxon>
        <taxon>Stramenopiles</taxon>
        <taxon>Oomycota</taxon>
        <taxon>Saprolegniomycetes</taxon>
        <taxon>Saprolegniales</taxon>
        <taxon>Verrucalvaceae</taxon>
        <taxon>Aphanomyces</taxon>
    </lineage>
</organism>
<dbReference type="GO" id="GO:0004519">
    <property type="term" value="F:endonuclease activity"/>
    <property type="evidence" value="ECO:0007669"/>
    <property type="project" value="TreeGrafter"/>
</dbReference>
<reference evidence="3 4" key="1">
    <citation type="submission" date="2018-08" db="EMBL/GenBank/DDBJ databases">
        <title>Aphanomyces genome sequencing and annotation.</title>
        <authorList>
            <person name="Minardi D."/>
            <person name="Oidtmann B."/>
            <person name="Van Der Giezen M."/>
            <person name="Studholme D.J."/>
        </authorList>
    </citation>
    <scope>NUCLEOTIDE SEQUENCE [LARGE SCALE GENOMIC DNA]</scope>
    <source>
        <strain evidence="3 4">NJM0002</strain>
    </source>
</reference>
<dbReference type="PROSITE" id="PS50828">
    <property type="entry name" value="SMR"/>
    <property type="match status" value="1"/>
</dbReference>
<dbReference type="EMBL" id="QUSY01000129">
    <property type="protein sequence ID" value="RHY32549.1"/>
    <property type="molecule type" value="Genomic_DNA"/>
</dbReference>
<dbReference type="Proteomes" id="UP000285060">
    <property type="component" value="Unassembled WGS sequence"/>
</dbReference>
<name>A0A418B3A9_9STRA</name>
<evidence type="ECO:0000259" key="2">
    <source>
        <dbReference type="PROSITE" id="PS50828"/>
    </source>
</evidence>
<dbReference type="InterPro" id="IPR002625">
    <property type="entry name" value="Smr_dom"/>
</dbReference>
<dbReference type="Pfam" id="PF01713">
    <property type="entry name" value="Smr"/>
    <property type="match status" value="1"/>
</dbReference>
<feature type="region of interest" description="Disordered" evidence="1">
    <location>
        <begin position="494"/>
        <end position="528"/>
    </location>
</feature>
<protein>
    <recommendedName>
        <fullName evidence="2">Smr domain-containing protein</fullName>
    </recommendedName>
</protein>
<comment type="caution">
    <text evidence="3">The sequence shown here is derived from an EMBL/GenBank/DDBJ whole genome shotgun (WGS) entry which is preliminary data.</text>
</comment>
<dbReference type="SUPFAM" id="SSF160443">
    <property type="entry name" value="SMR domain-like"/>
    <property type="match status" value="1"/>
</dbReference>
<dbReference type="VEuPathDB" id="FungiDB:H310_05991"/>
<dbReference type="Gene3D" id="3.30.1370.110">
    <property type="match status" value="1"/>
</dbReference>
<feature type="compositionally biased region" description="Basic and acidic residues" evidence="1">
    <location>
        <begin position="558"/>
        <end position="573"/>
    </location>
</feature>
<accession>A0A418B3A9</accession>
<dbReference type="PANTHER" id="PTHR46535:SF1">
    <property type="entry name" value="NEDD4-BINDING PROTEIN 2"/>
    <property type="match status" value="1"/>
</dbReference>
<feature type="region of interest" description="Disordered" evidence="1">
    <location>
        <begin position="554"/>
        <end position="573"/>
    </location>
</feature>
<dbReference type="AlphaFoldDB" id="A0A418B3A9"/>
<dbReference type="PANTHER" id="PTHR46535">
    <property type="entry name" value="NEDD4-BINDING PROTEIN 2"/>
    <property type="match status" value="1"/>
</dbReference>
<keyword evidence="4" id="KW-1185">Reference proteome</keyword>
<gene>
    <name evidence="3" type="ORF">DYB32_002458</name>
</gene>
<evidence type="ECO:0000256" key="1">
    <source>
        <dbReference type="SAM" id="MobiDB-lite"/>
    </source>
</evidence>
<sequence length="639" mass="72162">MTKVRMAMDERAMIDQLSDMVAYSISEDDIQIVLAECDGDIMKALDELLNLKAIQKMDVADESPRHNTELDGQLQWNLFTKELESYGLDDQACRELIQVLKERRGAGKLLLLDSMNVADEHPLKELQNRYPMIPLSIIEESFECNNFNLHETMKALVETKSLLNESGTLETFSYAAVAKPSAQPVAPPPPEVNCKYEFPTLTKLQLGTLSVPFRPILTHIVNFSPGKSKEALSVWHKSLHGLPTGGRGTLTTRMKLELLQSSFPTIDTDIVCTSETRGFAYYQQKTMELQEEMQVLHTEALRKLGRKGQHHLGVERTRRYVRIPSVVAIPFRATVVDSLATLRAKLQVTREHAAYAFFVENQYNLVNGNAVDLHGLYVQEAYQTLEYCVSFCRENKIRKFVLITGVGNHLNGRGGRMYTTFPVALRRRGVAFTQHGGQLTVYPSQVVKSSPVKRKSWKRLAELGTMEPAADMGGSSDHRKKFSLKRWVKKAWAKQRRNTEERHLKRKQQHREVKKAKPEDSTAESGLVERFNRLPTVLDNNNVQHAAASTEAATWDVDELHDNQEQDEAPLRKESIAPLRIGVPYTDAITIENPILNNPDMGDHRGATVDQQTAADNAASVKAVVRRRYDHRDANAVVV</sequence>
<evidence type="ECO:0000313" key="3">
    <source>
        <dbReference type="EMBL" id="RHY32549.1"/>
    </source>
</evidence>
<feature type="domain" description="Smr" evidence="2">
    <location>
        <begin position="371"/>
        <end position="444"/>
    </location>
</feature>
<dbReference type="GO" id="GO:0005634">
    <property type="term" value="C:nucleus"/>
    <property type="evidence" value="ECO:0007669"/>
    <property type="project" value="TreeGrafter"/>
</dbReference>
<feature type="compositionally biased region" description="Basic residues" evidence="1">
    <location>
        <begin position="504"/>
        <end position="514"/>
    </location>
</feature>
<dbReference type="VEuPathDB" id="FungiDB:H310_05989"/>
<evidence type="ECO:0000313" key="4">
    <source>
        <dbReference type="Proteomes" id="UP000285060"/>
    </source>
</evidence>
<proteinExistence type="predicted"/>